<accession>A0ABT0ZQV6</accession>
<name>A0ABT0ZQV6_9LACO</name>
<dbReference type="Proteomes" id="UP001523234">
    <property type="component" value="Unassembled WGS sequence"/>
</dbReference>
<keyword evidence="2" id="KW-1185">Reference proteome</keyword>
<evidence type="ECO:0000313" key="2">
    <source>
        <dbReference type="Proteomes" id="UP001523234"/>
    </source>
</evidence>
<organism evidence="1 2">
    <name type="scientific">Fructobacillus apis</name>
    <dbReference type="NCBI Taxonomy" id="2935017"/>
    <lineage>
        <taxon>Bacteria</taxon>
        <taxon>Bacillati</taxon>
        <taxon>Bacillota</taxon>
        <taxon>Bacilli</taxon>
        <taxon>Lactobacillales</taxon>
        <taxon>Lactobacillaceae</taxon>
        <taxon>Fructobacillus</taxon>
    </lineage>
</organism>
<reference evidence="1 2" key="1">
    <citation type="submission" date="2022-06" db="EMBL/GenBank/DDBJ databases">
        <title>Fructobacillus taiwanensis sp. nov., isolated from the honeybee.</title>
        <authorList>
            <person name="Chen Y.-S."/>
            <person name="Wang L.-T."/>
            <person name="Lee Y.-S."/>
            <person name="Chang Y.-C."/>
            <person name="Wu H.-C."/>
            <person name="Liao C.-Y."/>
            <person name="Chen W.-H."/>
            <person name="Deng J.-N."/>
            <person name="Wang Y.-H."/>
        </authorList>
    </citation>
    <scope>NUCLEOTIDE SEQUENCE [LARGE SCALE GENOMIC DNA]</scope>
    <source>
        <strain evidence="1 2">W13</strain>
    </source>
</reference>
<dbReference type="RefSeq" id="WP_252443477.1">
    <property type="nucleotide sequence ID" value="NZ_JAMWYK010000004.1"/>
</dbReference>
<proteinExistence type="predicted"/>
<protein>
    <submittedName>
        <fullName evidence="1">Uncharacterized protein</fullName>
    </submittedName>
</protein>
<dbReference type="EMBL" id="JAMWYK010000004">
    <property type="protein sequence ID" value="MCO0832376.1"/>
    <property type="molecule type" value="Genomic_DNA"/>
</dbReference>
<gene>
    <name evidence="1" type="ORF">NFX39_04625</name>
</gene>
<evidence type="ECO:0000313" key="1">
    <source>
        <dbReference type="EMBL" id="MCO0832376.1"/>
    </source>
</evidence>
<sequence>MVNQKEQEFELVITADNITSTDKEFTMNNLRLGDCYRAEDIVFINKDGEKIGRDREKGEHRSSNQKVPRLACQIFEKQLQALSDKEKEDFPVCRYSLTSEVIRGIFPSK</sequence>
<comment type="caution">
    <text evidence="1">The sequence shown here is derived from an EMBL/GenBank/DDBJ whole genome shotgun (WGS) entry which is preliminary data.</text>
</comment>